<dbReference type="AlphaFoldDB" id="A0AAV0V8K3"/>
<dbReference type="EMBL" id="CANTFM010002091">
    <property type="protein sequence ID" value="CAI5744420.1"/>
    <property type="molecule type" value="Genomic_DNA"/>
</dbReference>
<reference evidence="2" key="1">
    <citation type="submission" date="2022-12" db="EMBL/GenBank/DDBJ databases">
        <authorList>
            <person name="Webb A."/>
        </authorList>
    </citation>
    <scope>NUCLEOTIDE SEQUENCE</scope>
    <source>
        <strain evidence="2">Pd1</strain>
    </source>
</reference>
<protein>
    <submittedName>
        <fullName evidence="2">Uncharacterized protein</fullName>
    </submittedName>
</protein>
<accession>A0AAV0V8K3</accession>
<organism evidence="2 3">
    <name type="scientific">Peronospora destructor</name>
    <dbReference type="NCBI Taxonomy" id="86335"/>
    <lineage>
        <taxon>Eukaryota</taxon>
        <taxon>Sar</taxon>
        <taxon>Stramenopiles</taxon>
        <taxon>Oomycota</taxon>
        <taxon>Peronosporomycetes</taxon>
        <taxon>Peronosporales</taxon>
        <taxon>Peronosporaceae</taxon>
        <taxon>Peronospora</taxon>
    </lineage>
</organism>
<gene>
    <name evidence="2" type="ORF">PDE001_LOCUS9568</name>
</gene>
<evidence type="ECO:0000256" key="1">
    <source>
        <dbReference type="SAM" id="Phobius"/>
    </source>
</evidence>
<evidence type="ECO:0000313" key="2">
    <source>
        <dbReference type="EMBL" id="CAI5744420.1"/>
    </source>
</evidence>
<dbReference type="Proteomes" id="UP001162029">
    <property type="component" value="Unassembled WGS sequence"/>
</dbReference>
<sequence length="97" mass="11011">MPEFHQSFQASALTLLRRQLFIDGRNKAYVFGRALMITVIGLLYLTTFYKFDPMEISGIIFADLSFLSLGQSLQLPTTIAARHLSYKQRGHQLSPDS</sequence>
<comment type="caution">
    <text evidence="2">The sequence shown here is derived from an EMBL/GenBank/DDBJ whole genome shotgun (WGS) entry which is preliminary data.</text>
</comment>
<evidence type="ECO:0000313" key="3">
    <source>
        <dbReference type="Proteomes" id="UP001162029"/>
    </source>
</evidence>
<feature type="transmembrane region" description="Helical" evidence="1">
    <location>
        <begin position="28"/>
        <end position="49"/>
    </location>
</feature>
<keyword evidence="1" id="KW-1133">Transmembrane helix</keyword>
<keyword evidence="1" id="KW-0812">Transmembrane</keyword>
<keyword evidence="1" id="KW-0472">Membrane</keyword>
<name>A0AAV0V8K3_9STRA</name>
<keyword evidence="3" id="KW-1185">Reference proteome</keyword>
<proteinExistence type="predicted"/>